<evidence type="ECO:0000313" key="6">
    <source>
        <dbReference type="EMBL" id="QYT01076.1"/>
    </source>
</evidence>
<dbReference type="Pfam" id="PF04750">
    <property type="entry name" value="Far-17a_AIG1"/>
    <property type="match status" value="1"/>
</dbReference>
<evidence type="ECO:0000256" key="3">
    <source>
        <dbReference type="ARBA" id="ARBA00022989"/>
    </source>
</evidence>
<evidence type="ECO:0000256" key="1">
    <source>
        <dbReference type="ARBA" id="ARBA00004127"/>
    </source>
</evidence>
<dbReference type="InterPro" id="IPR006838">
    <property type="entry name" value="ADTRP_AIG1"/>
</dbReference>
<reference evidence="6 7" key="1">
    <citation type="journal article" date="2021" name="BMC Genomics">
        <title>Telomere-to-telomere genome assembly of asparaginase-producing Trichoderma simmonsii.</title>
        <authorList>
            <person name="Chung D."/>
            <person name="Kwon Y.M."/>
            <person name="Yang Y."/>
        </authorList>
    </citation>
    <scope>NUCLEOTIDE SEQUENCE [LARGE SCALE GENOMIC DNA]</scope>
    <source>
        <strain evidence="6 7">GH-Sj1</strain>
    </source>
</reference>
<keyword evidence="2 5" id="KW-0812">Transmembrane</keyword>
<accession>A0A8G0LK01</accession>
<dbReference type="EMBL" id="CP075867">
    <property type="protein sequence ID" value="QYT01076.1"/>
    <property type="molecule type" value="Genomic_DNA"/>
</dbReference>
<keyword evidence="7" id="KW-1185">Reference proteome</keyword>
<comment type="subcellular location">
    <subcellularLocation>
        <location evidence="1">Endomembrane system</location>
        <topology evidence="1">Multi-pass membrane protein</topology>
    </subcellularLocation>
</comment>
<evidence type="ECO:0000256" key="5">
    <source>
        <dbReference type="SAM" id="Phobius"/>
    </source>
</evidence>
<feature type="transmembrane region" description="Helical" evidence="5">
    <location>
        <begin position="146"/>
        <end position="164"/>
    </location>
</feature>
<dbReference type="GO" id="GO:0016020">
    <property type="term" value="C:membrane"/>
    <property type="evidence" value="ECO:0007669"/>
    <property type="project" value="InterPro"/>
</dbReference>
<evidence type="ECO:0000256" key="4">
    <source>
        <dbReference type="ARBA" id="ARBA00023136"/>
    </source>
</evidence>
<feature type="transmembrane region" description="Helical" evidence="5">
    <location>
        <begin position="85"/>
        <end position="105"/>
    </location>
</feature>
<feature type="transmembrane region" description="Helical" evidence="5">
    <location>
        <begin position="52"/>
        <end position="73"/>
    </location>
</feature>
<gene>
    <name evidence="6" type="ORF">H0G86_008128</name>
</gene>
<feature type="transmembrane region" description="Helical" evidence="5">
    <location>
        <begin position="111"/>
        <end position="134"/>
    </location>
</feature>
<evidence type="ECO:0000256" key="2">
    <source>
        <dbReference type="ARBA" id="ARBA00022692"/>
    </source>
</evidence>
<dbReference type="PANTHER" id="PTHR10989:SF16">
    <property type="entry name" value="AT02829P-RELATED"/>
    <property type="match status" value="1"/>
</dbReference>
<dbReference type="Proteomes" id="UP000826661">
    <property type="component" value="Chromosome IV"/>
</dbReference>
<sequence length="235" mass="26200">MARHPLQRFSSPSRRLSLLFHLLGTADFAYCFYCLTRWKYPRTNGFGWHFQYITNIGLGLSTISFALGALADITSSSTIFKIKNALSVLGAPLEVTVTILYWGIVAMGRNLIVQAGFKLPLLLNLGFHLAPAIFQSLDYILFSPPWALSTSGLAALSAAFAYGYRCWVEYCHSRNGWYPYPLLEVLNTPQQLLLHSFTGVLVFASSRILNLAYTKANGFSPVGKEQTTQSVKKKE</sequence>
<dbReference type="PANTHER" id="PTHR10989">
    <property type="entry name" value="ANDROGEN-INDUCED PROTEIN 1-RELATED"/>
    <property type="match status" value="1"/>
</dbReference>
<keyword evidence="3 5" id="KW-1133">Transmembrane helix</keyword>
<dbReference type="AlphaFoldDB" id="A0A8G0LK01"/>
<evidence type="ECO:0000313" key="7">
    <source>
        <dbReference type="Proteomes" id="UP000826661"/>
    </source>
</evidence>
<proteinExistence type="predicted"/>
<keyword evidence="4 5" id="KW-0472">Membrane</keyword>
<protein>
    <submittedName>
        <fullName evidence="6">Uncharacterized protein</fullName>
    </submittedName>
</protein>
<organism evidence="6 7">
    <name type="scientific">Trichoderma simmonsii</name>
    <dbReference type="NCBI Taxonomy" id="1491479"/>
    <lineage>
        <taxon>Eukaryota</taxon>
        <taxon>Fungi</taxon>
        <taxon>Dikarya</taxon>
        <taxon>Ascomycota</taxon>
        <taxon>Pezizomycotina</taxon>
        <taxon>Sordariomycetes</taxon>
        <taxon>Hypocreomycetidae</taxon>
        <taxon>Hypocreales</taxon>
        <taxon>Hypocreaceae</taxon>
        <taxon>Trichoderma</taxon>
    </lineage>
</organism>
<dbReference type="GO" id="GO:0012505">
    <property type="term" value="C:endomembrane system"/>
    <property type="evidence" value="ECO:0007669"/>
    <property type="project" value="UniProtKB-SubCell"/>
</dbReference>
<name>A0A8G0LK01_9HYPO</name>